<organism evidence="1 2">
    <name type="scientific">Tsukamurella paurometabola</name>
    <name type="common">Corynebacterium paurometabolum</name>
    <dbReference type="NCBI Taxonomy" id="2061"/>
    <lineage>
        <taxon>Bacteria</taxon>
        <taxon>Bacillati</taxon>
        <taxon>Actinomycetota</taxon>
        <taxon>Actinomycetes</taxon>
        <taxon>Mycobacteriales</taxon>
        <taxon>Tsukamurellaceae</taxon>
        <taxon>Tsukamurella</taxon>
    </lineage>
</organism>
<keyword evidence="2" id="KW-1185">Reference proteome</keyword>
<dbReference type="Proteomes" id="UP000676853">
    <property type="component" value="Unassembled WGS sequence"/>
</dbReference>
<evidence type="ECO:0000313" key="1">
    <source>
        <dbReference type="EMBL" id="MBS4102385.1"/>
    </source>
</evidence>
<gene>
    <name evidence="1" type="ORF">KFZ73_14200</name>
</gene>
<accession>A0ABS5NEA5</accession>
<proteinExistence type="predicted"/>
<name>A0ABS5NEA5_TSUPA</name>
<comment type="caution">
    <text evidence="1">The sequence shown here is derived from an EMBL/GenBank/DDBJ whole genome shotgun (WGS) entry which is preliminary data.</text>
</comment>
<protein>
    <submittedName>
        <fullName evidence="1">Uncharacterized protein</fullName>
    </submittedName>
</protein>
<reference evidence="1 2" key="1">
    <citation type="submission" date="2021-04" db="EMBL/GenBank/DDBJ databases">
        <title>Whole genome sequence analysis of a thiophenic sulfur metabolizing bacteria.</title>
        <authorList>
            <person name="Akhtar N."/>
            <person name="Akram J."/>
            <person name="Aslam A."/>
        </authorList>
    </citation>
    <scope>NUCLEOTIDE SEQUENCE [LARGE SCALE GENOMIC DNA]</scope>
    <source>
        <strain evidence="1 2">3OW</strain>
    </source>
</reference>
<dbReference type="RefSeq" id="WP_212554104.1">
    <property type="nucleotide sequence ID" value="NZ_JAGXOE010000034.1"/>
</dbReference>
<dbReference type="EMBL" id="JAGXOE010000034">
    <property type="protein sequence ID" value="MBS4102385.1"/>
    <property type="molecule type" value="Genomic_DNA"/>
</dbReference>
<evidence type="ECO:0000313" key="2">
    <source>
        <dbReference type="Proteomes" id="UP000676853"/>
    </source>
</evidence>
<sequence>MDRPVGLGSAGVQLWDALSDSFTIDGTSFVLVLNACRIADRLEDMATEMIGASLTVENSKGDVISNPLLVEHRMQLATLRQILSSLGVEKLREVVKDDGMEQFLKAGGLG</sequence>